<dbReference type="EMBL" id="JANAWD010000233">
    <property type="protein sequence ID" value="KAJ3483312.1"/>
    <property type="molecule type" value="Genomic_DNA"/>
</dbReference>
<reference evidence="1" key="1">
    <citation type="submission" date="2022-07" db="EMBL/GenBank/DDBJ databases">
        <title>Genome Sequence of Physisporinus lineatus.</title>
        <authorList>
            <person name="Buettner E."/>
        </authorList>
    </citation>
    <scope>NUCLEOTIDE SEQUENCE</scope>
    <source>
        <strain evidence="1">VT162</strain>
    </source>
</reference>
<evidence type="ECO:0000313" key="2">
    <source>
        <dbReference type="Proteomes" id="UP001212997"/>
    </source>
</evidence>
<comment type="caution">
    <text evidence="1">The sequence shown here is derived from an EMBL/GenBank/DDBJ whole genome shotgun (WGS) entry which is preliminary data.</text>
</comment>
<protein>
    <submittedName>
        <fullName evidence="1">Uncharacterized protein</fullName>
    </submittedName>
</protein>
<organism evidence="1 2">
    <name type="scientific">Meripilus lineatus</name>
    <dbReference type="NCBI Taxonomy" id="2056292"/>
    <lineage>
        <taxon>Eukaryota</taxon>
        <taxon>Fungi</taxon>
        <taxon>Dikarya</taxon>
        <taxon>Basidiomycota</taxon>
        <taxon>Agaricomycotina</taxon>
        <taxon>Agaricomycetes</taxon>
        <taxon>Polyporales</taxon>
        <taxon>Meripilaceae</taxon>
        <taxon>Meripilus</taxon>
    </lineage>
</organism>
<keyword evidence="2" id="KW-1185">Reference proteome</keyword>
<dbReference type="AlphaFoldDB" id="A0AAD5V102"/>
<sequence length="127" mass="14257">MRATNDVMKDRRERKEKRGYGYILVFFEDIIGMSDSADTRVTKAAAIIGSSVRSCDESGEGVVGLTCREEYVESSEDRDDLRVPVETESVGWIGNEGARAKGNSMQKRTSWESMHRSGRNTIPIFQT</sequence>
<evidence type="ECO:0000313" key="1">
    <source>
        <dbReference type="EMBL" id="KAJ3483312.1"/>
    </source>
</evidence>
<accession>A0AAD5V102</accession>
<dbReference type="Proteomes" id="UP001212997">
    <property type="component" value="Unassembled WGS sequence"/>
</dbReference>
<gene>
    <name evidence="1" type="ORF">NLI96_g6395</name>
</gene>
<proteinExistence type="predicted"/>
<name>A0AAD5V102_9APHY</name>